<dbReference type="InterPro" id="IPR004845">
    <property type="entry name" value="T2SS_GspD_CS"/>
</dbReference>
<evidence type="ECO:0000256" key="5">
    <source>
        <dbReference type="ARBA" id="ARBA00022927"/>
    </source>
</evidence>
<evidence type="ECO:0000256" key="6">
    <source>
        <dbReference type="ARBA" id="ARBA00023010"/>
    </source>
</evidence>
<dbReference type="GO" id="GO:0030257">
    <property type="term" value="C:type III protein secretion system complex"/>
    <property type="evidence" value="ECO:0007669"/>
    <property type="project" value="UniProtKB-UniRule"/>
</dbReference>
<evidence type="ECO:0000256" key="4">
    <source>
        <dbReference type="ARBA" id="ARBA00022729"/>
    </source>
</evidence>
<comment type="similarity">
    <text evidence="2 10">Belongs to the bacterial secretin family. T3SS SctC subfamily.</text>
</comment>
<feature type="region of interest" description="Disordered" evidence="12">
    <location>
        <begin position="573"/>
        <end position="599"/>
    </location>
</feature>
<protein>
    <recommendedName>
        <fullName evidence="10">Type 3 secretion system secretin</fullName>
        <shortName evidence="10">T3SS secretin</shortName>
    </recommendedName>
</protein>
<evidence type="ECO:0000313" key="16">
    <source>
        <dbReference type="EMBL" id="MCG7946726.1"/>
    </source>
</evidence>
<keyword evidence="9 10" id="KW-0998">Cell outer membrane</keyword>
<evidence type="ECO:0000313" key="17">
    <source>
        <dbReference type="Proteomes" id="UP000886667"/>
    </source>
</evidence>
<sequence length="606" mass="67366" precursor="true">MKLFNRTWKSYIAIICLIILYGNSQAAETPNLSQNITIIAREQPIDSFLKELFGQLSIPVVIDESVKGTVNGSFENITANEIFSDISKSFGLIKYYDGAILYIYTSNNIIRRIIPASSSISKRIVRAANDLNLTDRRNSIRKAVEGGLVVTGTKRFIEQVDELVFAAENGLKNYEAPVGFKVFYLKYAWAQDVSMTFAGKQVVIPGVATILRQLIQESPHFIYSALSQDNLVKPTTPGLKGQGLNSIGNTDRIGIPDRGDLVQTNSHSDQYIHHVASNSQIIEQSSKVRIQADPRLNAIIIRDSPDRMSRYKSLIDSLDVEPQMLEIEATIIDINTGKLKELGINWRWQNNDDEVLFGSGEENSDRQLSTRGTITPFGRGGFISFVLGDNAKFIGRINALESKGAAHIVSRPHVITLSNVEAIFDTSSTFYVRVAGREEVDLYNVSVGTSLRVTPHVFKDNGEAKIKLLVTIEDGQQTEQKVDDIPVVSRSAINTQALINAGESVLIGGLVREVKKDTEDKIPLLGDIPIMGNLFKTTNKQTTRVERLFLISPKLAVQKLQTNEKLSRLINEDFNTEERTQPQNKSSASSSESSQVKESWQMILDI</sequence>
<keyword evidence="3 10" id="KW-0813">Transport</keyword>
<proteinExistence type="inferred from homology"/>
<feature type="domain" description="SPI-1 type 3 secretion system secretin N0" evidence="15">
    <location>
        <begin position="39"/>
        <end position="104"/>
    </location>
</feature>
<gene>
    <name evidence="10 16" type="primary">sctC</name>
    <name evidence="16" type="ORF">JAZ07_10325</name>
</gene>
<evidence type="ECO:0000256" key="7">
    <source>
        <dbReference type="ARBA" id="ARBA00023026"/>
    </source>
</evidence>
<evidence type="ECO:0000256" key="12">
    <source>
        <dbReference type="SAM" id="MobiDB-lite"/>
    </source>
</evidence>
<keyword evidence="4 10" id="KW-0732">Signal</keyword>
<dbReference type="AlphaFoldDB" id="A0A9E4KC36"/>
<dbReference type="Pfam" id="PF00263">
    <property type="entry name" value="Secretin"/>
    <property type="match status" value="1"/>
</dbReference>
<keyword evidence="6 10" id="KW-0811">Translocation</keyword>
<dbReference type="Gene3D" id="3.55.50.30">
    <property type="match status" value="1"/>
</dbReference>
<feature type="chain" id="PRO_5039772670" description="Type 3 secretion system secretin" evidence="10">
    <location>
        <begin position="27"/>
        <end position="606"/>
    </location>
</feature>
<evidence type="ECO:0000256" key="11">
    <source>
        <dbReference type="RuleBase" id="RU004004"/>
    </source>
</evidence>
<feature type="domain" description="Type II/III secretion system secretin-like" evidence="13">
    <location>
        <begin position="399"/>
        <end position="555"/>
    </location>
</feature>
<dbReference type="PROSITE" id="PS00875">
    <property type="entry name" value="T2SP_D"/>
    <property type="match status" value="1"/>
</dbReference>
<evidence type="ECO:0000259" key="14">
    <source>
        <dbReference type="Pfam" id="PF03958"/>
    </source>
</evidence>
<feature type="signal peptide" evidence="10">
    <location>
        <begin position="1"/>
        <end position="26"/>
    </location>
</feature>
<dbReference type="EMBL" id="JAEPCM010000347">
    <property type="protein sequence ID" value="MCG7946726.1"/>
    <property type="molecule type" value="Genomic_DNA"/>
</dbReference>
<evidence type="ECO:0000259" key="13">
    <source>
        <dbReference type="Pfam" id="PF00263"/>
    </source>
</evidence>
<evidence type="ECO:0000256" key="1">
    <source>
        <dbReference type="ARBA" id="ARBA00004442"/>
    </source>
</evidence>
<dbReference type="InterPro" id="IPR038591">
    <property type="entry name" value="NolW-like_sf"/>
</dbReference>
<dbReference type="NCBIfam" id="TIGR02516">
    <property type="entry name" value="type_III_yscC"/>
    <property type="match status" value="1"/>
</dbReference>
<name>A0A9E4KC36_9GAMM</name>
<keyword evidence="5 10" id="KW-0653">Protein transport</keyword>
<dbReference type="InterPro" id="IPR005644">
    <property type="entry name" value="NolW-like"/>
</dbReference>
<dbReference type="PANTHER" id="PTHR30332">
    <property type="entry name" value="PROBABLE GENERAL SECRETION PATHWAY PROTEIN D"/>
    <property type="match status" value="1"/>
</dbReference>
<keyword evidence="7" id="KW-0843">Virulence</keyword>
<comment type="subunit">
    <text evidence="10">The core secretion machinery of the T3SS is composed of approximately 20 different proteins, including cytoplasmic components, a base, an export apparatus and a needle. This subunit is part of the base, which anchors the injectisome in the bacterial cell envelope. Forms a stable homooligomeric complex.</text>
</comment>
<dbReference type="PRINTS" id="PR01337">
    <property type="entry name" value="TYPE3OMGPROT"/>
</dbReference>
<dbReference type="HAMAP" id="MF_02219">
    <property type="entry name" value="Type_III_secretin"/>
    <property type="match status" value="1"/>
</dbReference>
<dbReference type="PANTHER" id="PTHR30332:SF5">
    <property type="entry name" value="SPI-1 TYPE 3 SECRETION SYSTEM SECRETIN"/>
    <property type="match status" value="1"/>
</dbReference>
<organism evidence="16 17">
    <name type="scientific">Candidatus Thiodiazotropha taylori</name>
    <dbReference type="NCBI Taxonomy" id="2792791"/>
    <lineage>
        <taxon>Bacteria</taxon>
        <taxon>Pseudomonadati</taxon>
        <taxon>Pseudomonadota</taxon>
        <taxon>Gammaproteobacteria</taxon>
        <taxon>Chromatiales</taxon>
        <taxon>Sedimenticolaceae</taxon>
        <taxon>Candidatus Thiodiazotropha</taxon>
    </lineage>
</organism>
<evidence type="ECO:0000256" key="3">
    <source>
        <dbReference type="ARBA" id="ARBA00022448"/>
    </source>
</evidence>
<dbReference type="InterPro" id="IPR050810">
    <property type="entry name" value="Bact_Secretion_Sys_Channel"/>
</dbReference>
<evidence type="ECO:0000256" key="2">
    <source>
        <dbReference type="ARBA" id="ARBA00007032"/>
    </source>
</evidence>
<dbReference type="InterPro" id="IPR049034">
    <property type="entry name" value="T3S_SPI-1_N0"/>
</dbReference>
<dbReference type="Proteomes" id="UP000886667">
    <property type="component" value="Unassembled WGS sequence"/>
</dbReference>
<dbReference type="Gene3D" id="3.30.1370.120">
    <property type="match status" value="1"/>
</dbReference>
<dbReference type="InterPro" id="IPR004846">
    <property type="entry name" value="T2SS/T3SS_dom"/>
</dbReference>
<comment type="caution">
    <text evidence="16">The sequence shown here is derived from an EMBL/GenBank/DDBJ whole genome shotgun (WGS) entry which is preliminary data.</text>
</comment>
<dbReference type="InterPro" id="IPR003522">
    <property type="entry name" value="T3SS_OM_pore_YscC"/>
</dbReference>
<dbReference type="GO" id="GO:0015627">
    <property type="term" value="C:type II protein secretion system complex"/>
    <property type="evidence" value="ECO:0007669"/>
    <property type="project" value="TreeGrafter"/>
</dbReference>
<keyword evidence="8 10" id="KW-0472">Membrane</keyword>
<evidence type="ECO:0000256" key="10">
    <source>
        <dbReference type="HAMAP-Rule" id="MF_02219"/>
    </source>
</evidence>
<dbReference type="GO" id="GO:0030254">
    <property type="term" value="P:protein secretion by the type III secretion system"/>
    <property type="evidence" value="ECO:0007669"/>
    <property type="project" value="UniProtKB-UniRule"/>
</dbReference>
<evidence type="ECO:0000256" key="8">
    <source>
        <dbReference type="ARBA" id="ARBA00023136"/>
    </source>
</evidence>
<evidence type="ECO:0000256" key="9">
    <source>
        <dbReference type="ARBA" id="ARBA00023237"/>
    </source>
</evidence>
<reference evidence="16" key="1">
    <citation type="journal article" date="2021" name="Proc. Natl. Acad. Sci. U.S.A.">
        <title>Global biogeography of chemosynthetic symbionts reveals both localized and globally distributed symbiont groups. .</title>
        <authorList>
            <person name="Osvatic J.T."/>
            <person name="Wilkins L.G.E."/>
            <person name="Leibrecht L."/>
            <person name="Leray M."/>
            <person name="Zauner S."/>
            <person name="Polzin J."/>
            <person name="Camacho Y."/>
            <person name="Gros O."/>
            <person name="van Gils J.A."/>
            <person name="Eisen J.A."/>
            <person name="Petersen J.M."/>
            <person name="Yuen B."/>
        </authorList>
    </citation>
    <scope>NUCLEOTIDE SEQUENCE</scope>
    <source>
        <strain evidence="16">MAGclacostrist064TRANS</strain>
    </source>
</reference>
<dbReference type="Pfam" id="PF03958">
    <property type="entry name" value="Secretin_N"/>
    <property type="match status" value="1"/>
</dbReference>
<dbReference type="Pfam" id="PF21304">
    <property type="entry name" value="T3S_SPI-1_N0"/>
    <property type="match status" value="1"/>
</dbReference>
<comment type="function">
    <text evidence="10">Component of the type III secretion system (T3SS), also called injectisome, which is used to inject bacterial effector proteins into eukaryotic host cells. Forms a ring-shaped multimeric structure with an apparent central pore in the outer membrane.</text>
</comment>
<accession>A0A9E4KC36</accession>
<comment type="subcellular location">
    <subcellularLocation>
        <location evidence="1 10 11">Cell outer membrane</location>
    </subcellularLocation>
</comment>
<feature type="domain" description="NolW-like" evidence="14">
    <location>
        <begin position="181"/>
        <end position="323"/>
    </location>
</feature>
<dbReference type="GO" id="GO:0009279">
    <property type="term" value="C:cell outer membrane"/>
    <property type="evidence" value="ECO:0007669"/>
    <property type="project" value="UniProtKB-SubCell"/>
</dbReference>
<evidence type="ECO:0000259" key="15">
    <source>
        <dbReference type="Pfam" id="PF21304"/>
    </source>
</evidence>